<dbReference type="AlphaFoldDB" id="A0A0N4YJN5"/>
<evidence type="ECO:0000313" key="3">
    <source>
        <dbReference type="WBParaSite" id="NBR_0001718901-mRNA-1"/>
    </source>
</evidence>
<dbReference type="InterPro" id="IPR053123">
    <property type="entry name" value="CPG4-like"/>
</dbReference>
<dbReference type="STRING" id="27835.A0A0N4YJN5"/>
<sequence>MDCLRKSPSCDTHHIFNKASASIAKICGERAALFDKMRPCLAKYADATARGCDAKCHGRANLTEFLNKPAIIRAAKTGGNILALNKVCPLSGWLMLDILLEPFDSVADLLLNSSPSLKDFISKKLDRRCRFLVQKSEIMKLRKGQFHH</sequence>
<dbReference type="Proteomes" id="UP000271162">
    <property type="component" value="Unassembled WGS sequence"/>
</dbReference>
<dbReference type="PANTHER" id="PTHR37442:SF1">
    <property type="entry name" value="CHONDROITIN PROTEOGLYCAN 4 DOMAIN-CONTAINING PROTEIN"/>
    <property type="match status" value="1"/>
</dbReference>
<dbReference type="EMBL" id="UYSL01022608">
    <property type="protein sequence ID" value="VDL80803.1"/>
    <property type="molecule type" value="Genomic_DNA"/>
</dbReference>
<organism evidence="3">
    <name type="scientific">Nippostrongylus brasiliensis</name>
    <name type="common">Rat hookworm</name>
    <dbReference type="NCBI Taxonomy" id="27835"/>
    <lineage>
        <taxon>Eukaryota</taxon>
        <taxon>Metazoa</taxon>
        <taxon>Ecdysozoa</taxon>
        <taxon>Nematoda</taxon>
        <taxon>Chromadorea</taxon>
        <taxon>Rhabditida</taxon>
        <taxon>Rhabditina</taxon>
        <taxon>Rhabditomorpha</taxon>
        <taxon>Strongyloidea</taxon>
        <taxon>Heligmosomidae</taxon>
        <taxon>Nippostrongylus</taxon>
    </lineage>
</organism>
<accession>A0A0N4YJN5</accession>
<protein>
    <submittedName>
        <fullName evidence="3">CPG4 domain-containing protein</fullName>
    </submittedName>
</protein>
<gene>
    <name evidence="1" type="ORF">NBR_LOCUS17190</name>
</gene>
<evidence type="ECO:0000313" key="2">
    <source>
        <dbReference type="Proteomes" id="UP000271162"/>
    </source>
</evidence>
<keyword evidence="2" id="KW-1185">Reference proteome</keyword>
<evidence type="ECO:0000313" key="1">
    <source>
        <dbReference type="EMBL" id="VDL80803.1"/>
    </source>
</evidence>
<reference evidence="3" key="1">
    <citation type="submission" date="2017-02" db="UniProtKB">
        <authorList>
            <consortium name="WormBaseParasite"/>
        </authorList>
    </citation>
    <scope>IDENTIFICATION</scope>
</reference>
<dbReference type="PANTHER" id="PTHR37442">
    <property type="entry name" value="F18A1.7 PROTEIN-RELATED"/>
    <property type="match status" value="1"/>
</dbReference>
<dbReference type="WBParaSite" id="NBR_0001718901-mRNA-1">
    <property type="protein sequence ID" value="NBR_0001718901-mRNA-1"/>
    <property type="gene ID" value="NBR_0001718901"/>
</dbReference>
<reference evidence="1 2" key="2">
    <citation type="submission" date="2018-11" db="EMBL/GenBank/DDBJ databases">
        <authorList>
            <consortium name="Pathogen Informatics"/>
        </authorList>
    </citation>
    <scope>NUCLEOTIDE SEQUENCE [LARGE SCALE GENOMIC DNA]</scope>
</reference>
<name>A0A0N4YJN5_NIPBR</name>
<proteinExistence type="predicted"/>